<dbReference type="PANTHER" id="PTHR23204">
    <property type="entry name" value="CLEAVAGE AND POLYADENYLATION SPECIFIC FACTOR"/>
    <property type="match status" value="1"/>
</dbReference>
<protein>
    <recommendedName>
        <fullName evidence="3">RRM domain-containing protein</fullName>
    </recommendedName>
</protein>
<sequence>MADDDTFDLYDEDSFLPLDKHDDSNLVQEKKRKHIDDDLFEGFIDNNNKDSVISDAGKNDISQDSSIGGFYADQSKNEDTPKLPTILSLSDLGWWVSENNIRDVCNQAGIGGDIKELQFQENKSNGKSKGIVHIEFTTQDSCKKAKLRFDQAKLGGKYCIVKFINPDTPFSKLNESSNTDSPIKKPITPQPPISDFRFNMIPPAQLVPGLPHMPPIPNVPMNRMPMNFAMPMGFQMNNMAMNQHNLQMHQHMVRSQLAAQMRPGMVLPQMPMNVGPHRKSFSNYLFFP</sequence>
<keyword evidence="2" id="KW-0694">RNA-binding</keyword>
<dbReference type="OrthoDB" id="10065185at2759"/>
<organism evidence="4 5">
    <name type="scientific">Smittium culicis</name>
    <dbReference type="NCBI Taxonomy" id="133412"/>
    <lineage>
        <taxon>Eukaryota</taxon>
        <taxon>Fungi</taxon>
        <taxon>Fungi incertae sedis</taxon>
        <taxon>Zoopagomycota</taxon>
        <taxon>Kickxellomycotina</taxon>
        <taxon>Harpellomycetes</taxon>
        <taxon>Harpellales</taxon>
        <taxon>Legeriomycetaceae</taxon>
        <taxon>Smittium</taxon>
    </lineage>
</organism>
<reference evidence="4 5" key="1">
    <citation type="submission" date="2017-01" db="EMBL/GenBank/DDBJ databases">
        <authorList>
            <person name="Mah S.A."/>
            <person name="Swanson W.J."/>
            <person name="Moy G.W."/>
            <person name="Vacquier V.D."/>
        </authorList>
    </citation>
    <scope>NUCLEOTIDE SEQUENCE [LARGE SCALE GENOMIC DNA]</scope>
    <source>
        <strain evidence="4 5">GSMNP</strain>
    </source>
</reference>
<dbReference type="InterPro" id="IPR012677">
    <property type="entry name" value="Nucleotide-bd_a/b_plait_sf"/>
</dbReference>
<evidence type="ECO:0000313" key="5">
    <source>
        <dbReference type="Proteomes" id="UP000187283"/>
    </source>
</evidence>
<accession>A0A1R1XCK8</accession>
<dbReference type="Pfam" id="PF00076">
    <property type="entry name" value="RRM_1"/>
    <property type="match status" value="1"/>
</dbReference>
<evidence type="ECO:0000259" key="3">
    <source>
        <dbReference type="PROSITE" id="PS50102"/>
    </source>
</evidence>
<dbReference type="GO" id="GO:0005634">
    <property type="term" value="C:nucleus"/>
    <property type="evidence" value="ECO:0007669"/>
    <property type="project" value="UniProtKB-SubCell"/>
</dbReference>
<evidence type="ECO:0000313" key="4">
    <source>
        <dbReference type="EMBL" id="OMJ12357.1"/>
    </source>
</evidence>
<dbReference type="PROSITE" id="PS50102">
    <property type="entry name" value="RRM"/>
    <property type="match status" value="1"/>
</dbReference>
<dbReference type="SUPFAM" id="SSF54928">
    <property type="entry name" value="RNA-binding domain, RBD"/>
    <property type="match status" value="1"/>
</dbReference>
<dbReference type="Gene3D" id="3.30.70.330">
    <property type="match status" value="1"/>
</dbReference>
<dbReference type="SMART" id="SM00360">
    <property type="entry name" value="RRM"/>
    <property type="match status" value="1"/>
</dbReference>
<dbReference type="EMBL" id="LSSN01003999">
    <property type="protein sequence ID" value="OMJ12357.1"/>
    <property type="molecule type" value="Genomic_DNA"/>
</dbReference>
<dbReference type="InterPro" id="IPR034772">
    <property type="entry name" value="CPSF6/7"/>
</dbReference>
<evidence type="ECO:0000256" key="1">
    <source>
        <dbReference type="ARBA" id="ARBA00006265"/>
    </source>
</evidence>
<keyword evidence="5" id="KW-1185">Reference proteome</keyword>
<evidence type="ECO:0000256" key="2">
    <source>
        <dbReference type="PROSITE-ProRule" id="PRU00176"/>
    </source>
</evidence>
<name>A0A1R1XCK8_9FUNG</name>
<dbReference type="GO" id="GO:0003723">
    <property type="term" value="F:RNA binding"/>
    <property type="evidence" value="ECO:0007669"/>
    <property type="project" value="UniProtKB-UniRule"/>
</dbReference>
<dbReference type="STRING" id="133412.A0A1R1XCK8"/>
<comment type="caution">
    <text evidence="4">The sequence shown here is derived from an EMBL/GenBank/DDBJ whole genome shotgun (WGS) entry which is preliminary data.</text>
</comment>
<dbReference type="InterPro" id="IPR035979">
    <property type="entry name" value="RBD_domain_sf"/>
</dbReference>
<dbReference type="GO" id="GO:0006397">
    <property type="term" value="P:mRNA processing"/>
    <property type="evidence" value="ECO:0007669"/>
    <property type="project" value="UniProtKB-KW"/>
</dbReference>
<dbReference type="InterPro" id="IPR000504">
    <property type="entry name" value="RRM_dom"/>
</dbReference>
<feature type="domain" description="RRM" evidence="3">
    <location>
        <begin position="85"/>
        <end position="166"/>
    </location>
</feature>
<gene>
    <name evidence="4" type="ORF">AYI70_g9175</name>
</gene>
<dbReference type="AlphaFoldDB" id="A0A1R1XCK8"/>
<comment type="similarity">
    <text evidence="1">Belongs to the RRM CPSF6/7 family.</text>
</comment>
<proteinExistence type="inferred from homology"/>
<dbReference type="Proteomes" id="UP000187283">
    <property type="component" value="Unassembled WGS sequence"/>
</dbReference>